<dbReference type="PANTHER" id="PTHR33067:SF9">
    <property type="entry name" value="RNA-DIRECTED DNA POLYMERASE"/>
    <property type="match status" value="1"/>
</dbReference>
<feature type="region of interest" description="Disordered" evidence="1">
    <location>
        <begin position="412"/>
        <end position="431"/>
    </location>
</feature>
<feature type="region of interest" description="Disordered" evidence="1">
    <location>
        <begin position="456"/>
        <end position="483"/>
    </location>
</feature>
<feature type="compositionally biased region" description="Polar residues" evidence="1">
    <location>
        <begin position="287"/>
        <end position="296"/>
    </location>
</feature>
<dbReference type="EMBL" id="BQNB010017869">
    <property type="protein sequence ID" value="GJT68119.1"/>
    <property type="molecule type" value="Genomic_DNA"/>
</dbReference>
<evidence type="ECO:0000313" key="3">
    <source>
        <dbReference type="Proteomes" id="UP001151760"/>
    </source>
</evidence>
<dbReference type="Gene3D" id="2.40.70.10">
    <property type="entry name" value="Acid Proteases"/>
    <property type="match status" value="1"/>
</dbReference>
<sequence length="700" mass="79932">MNGRGGPMALVNIQATDFGLKNRMIQQVQNSCQFHRIPGDDANKHLDKFLTITQSMKQNGVSGDALRLYLFPYSLTHNDTTWFDHLPKNSIHTFEEMASKFLSKYFPPSMECYKLSIDQCPNHNMLSVTQIDTFYNGLTLRHRDTINVAIRGNFIKRRPEECYDLIKNMTAHHNYWDALTQRGESSRSTTYSSPEIAALTQQMAELTKNVLKISQINQQLNVVNLSCETCGGPHQYFKCQAIGGFTQGDVYATTRSNNTGGNSNQTQGNPNLLSYRSNNYLGPLGFNQPNNQATNLNKQNFQNRNNQSQNQYQNRSNQDYQNQGYQNQGFNNNNRGQSYNQNHAQTNFNQNQNFPSTDMILRQHMIESDAKFQLLANQMTKMEKAFNERPQGALPSNNVPNPREQINSIRTRSGLTTVEPSIPHHVPPTSIEEVKKEPKTLMDEVHITSLTSTAHISPLGIQPVSPPKPKEDPKPNPHQPKIPYPLRLAKRKLVDKNDVQVFKILKILKQLHFDISLMDALIQFPKYSKVLKYLLKDKDKLEELANTPINAECSAILLNKVPEKLEDPKKFLIPWFLYDLEVCNSLSDSGASINLMPLLIYEKLGIRPLKPTQMTLELANRSVIYPMDFEADPRVPIILGRPFLRTAKDLEDLYEEKLTLRIDNKELVFRAEKVLRYPSKDHHSVHSIDIVDSSSDNDSI</sequence>
<gene>
    <name evidence="2" type="ORF">Tco_1019599</name>
</gene>
<reference evidence="2" key="2">
    <citation type="submission" date="2022-01" db="EMBL/GenBank/DDBJ databases">
        <authorList>
            <person name="Yamashiro T."/>
            <person name="Shiraishi A."/>
            <person name="Satake H."/>
            <person name="Nakayama K."/>
        </authorList>
    </citation>
    <scope>NUCLEOTIDE SEQUENCE</scope>
</reference>
<comment type="caution">
    <text evidence="2">The sequence shown here is derived from an EMBL/GenBank/DDBJ whole genome shotgun (WGS) entry which is preliminary data.</text>
</comment>
<reference evidence="2" key="1">
    <citation type="journal article" date="2022" name="Int. J. Mol. Sci.">
        <title>Draft Genome of Tanacetum Coccineum: Genomic Comparison of Closely Related Tanacetum-Family Plants.</title>
        <authorList>
            <person name="Yamashiro T."/>
            <person name="Shiraishi A."/>
            <person name="Nakayama K."/>
            <person name="Satake H."/>
        </authorList>
    </citation>
    <scope>NUCLEOTIDE SEQUENCE</scope>
</reference>
<evidence type="ECO:0000313" key="2">
    <source>
        <dbReference type="EMBL" id="GJT68119.1"/>
    </source>
</evidence>
<proteinExistence type="predicted"/>
<dbReference type="PANTHER" id="PTHR33067">
    <property type="entry name" value="RNA-DIRECTED DNA POLYMERASE-RELATED"/>
    <property type="match status" value="1"/>
</dbReference>
<evidence type="ECO:0000256" key="1">
    <source>
        <dbReference type="SAM" id="MobiDB-lite"/>
    </source>
</evidence>
<keyword evidence="3" id="KW-1185">Reference proteome</keyword>
<dbReference type="CDD" id="cd00303">
    <property type="entry name" value="retropepsin_like"/>
    <property type="match status" value="1"/>
</dbReference>
<evidence type="ECO:0008006" key="4">
    <source>
        <dbReference type="Google" id="ProtNLM"/>
    </source>
</evidence>
<organism evidence="2 3">
    <name type="scientific">Tanacetum coccineum</name>
    <dbReference type="NCBI Taxonomy" id="301880"/>
    <lineage>
        <taxon>Eukaryota</taxon>
        <taxon>Viridiplantae</taxon>
        <taxon>Streptophyta</taxon>
        <taxon>Embryophyta</taxon>
        <taxon>Tracheophyta</taxon>
        <taxon>Spermatophyta</taxon>
        <taxon>Magnoliopsida</taxon>
        <taxon>eudicotyledons</taxon>
        <taxon>Gunneridae</taxon>
        <taxon>Pentapetalae</taxon>
        <taxon>asterids</taxon>
        <taxon>campanulids</taxon>
        <taxon>Asterales</taxon>
        <taxon>Asteraceae</taxon>
        <taxon>Asteroideae</taxon>
        <taxon>Anthemideae</taxon>
        <taxon>Anthemidinae</taxon>
        <taxon>Tanacetum</taxon>
    </lineage>
</organism>
<feature type="compositionally biased region" description="Polar residues" evidence="1">
    <location>
        <begin position="270"/>
        <end position="280"/>
    </location>
</feature>
<accession>A0ABQ5FZB3</accession>
<name>A0ABQ5FZB3_9ASTR</name>
<feature type="compositionally biased region" description="Low complexity" evidence="1">
    <location>
        <begin position="256"/>
        <end position="269"/>
    </location>
</feature>
<feature type="region of interest" description="Disordered" evidence="1">
    <location>
        <begin position="255"/>
        <end position="348"/>
    </location>
</feature>
<dbReference type="Proteomes" id="UP001151760">
    <property type="component" value="Unassembled WGS sequence"/>
</dbReference>
<dbReference type="InterPro" id="IPR021109">
    <property type="entry name" value="Peptidase_aspartic_dom_sf"/>
</dbReference>
<feature type="compositionally biased region" description="Low complexity" evidence="1">
    <location>
        <begin position="297"/>
        <end position="342"/>
    </location>
</feature>
<protein>
    <recommendedName>
        <fullName evidence="4">Retrotransposon gag domain-containing protein</fullName>
    </recommendedName>
</protein>